<comment type="caution">
    <text evidence="4">The sequence shown here is derived from an EMBL/GenBank/DDBJ whole genome shotgun (WGS) entry which is preliminary data.</text>
</comment>
<dbReference type="PROSITE" id="PS51186">
    <property type="entry name" value="GNAT"/>
    <property type="match status" value="1"/>
</dbReference>
<dbReference type="InterPro" id="IPR016181">
    <property type="entry name" value="Acyl_CoA_acyltransferase"/>
</dbReference>
<dbReference type="PANTHER" id="PTHR43877:SF2">
    <property type="entry name" value="AMINOALKYLPHOSPHONATE N-ACETYLTRANSFERASE-RELATED"/>
    <property type="match status" value="1"/>
</dbReference>
<dbReference type="EMBL" id="QTJU01000004">
    <property type="protein sequence ID" value="RFM27532.1"/>
    <property type="molecule type" value="Genomic_DNA"/>
</dbReference>
<feature type="domain" description="N-acetyltransferase" evidence="3">
    <location>
        <begin position="2"/>
        <end position="165"/>
    </location>
</feature>
<evidence type="ECO:0000259" key="3">
    <source>
        <dbReference type="PROSITE" id="PS51186"/>
    </source>
</evidence>
<reference evidence="4 5" key="1">
    <citation type="submission" date="2018-08" db="EMBL/GenBank/DDBJ databases">
        <title>Chitinophagaceae sp. K23C18032701, a novel bacterium isolated from forest soil.</title>
        <authorList>
            <person name="Wang C."/>
        </authorList>
    </citation>
    <scope>NUCLEOTIDE SEQUENCE [LARGE SCALE GENOMIC DNA]</scope>
    <source>
        <strain evidence="4 5">K23C18032701</strain>
    </source>
</reference>
<organism evidence="4 5">
    <name type="scientific">Deminuibacter soli</name>
    <dbReference type="NCBI Taxonomy" id="2291815"/>
    <lineage>
        <taxon>Bacteria</taxon>
        <taxon>Pseudomonadati</taxon>
        <taxon>Bacteroidota</taxon>
        <taxon>Chitinophagia</taxon>
        <taxon>Chitinophagales</taxon>
        <taxon>Chitinophagaceae</taxon>
        <taxon>Deminuibacter</taxon>
    </lineage>
</organism>
<evidence type="ECO:0000313" key="5">
    <source>
        <dbReference type="Proteomes" id="UP000261284"/>
    </source>
</evidence>
<dbReference type="InterPro" id="IPR050832">
    <property type="entry name" value="Bact_Acetyltransf"/>
</dbReference>
<accession>A0A3E1NI02</accession>
<dbReference type="CDD" id="cd04301">
    <property type="entry name" value="NAT_SF"/>
    <property type="match status" value="1"/>
</dbReference>
<evidence type="ECO:0000313" key="4">
    <source>
        <dbReference type="EMBL" id="RFM27532.1"/>
    </source>
</evidence>
<gene>
    <name evidence="4" type="ORF">DXN05_12480</name>
</gene>
<dbReference type="InterPro" id="IPR000182">
    <property type="entry name" value="GNAT_dom"/>
</dbReference>
<dbReference type="OrthoDB" id="9800604at2"/>
<dbReference type="SUPFAM" id="SSF55729">
    <property type="entry name" value="Acyl-CoA N-acyltransferases (Nat)"/>
    <property type="match status" value="1"/>
</dbReference>
<dbReference type="Pfam" id="PF13673">
    <property type="entry name" value="Acetyltransf_10"/>
    <property type="match status" value="1"/>
</dbReference>
<sequence length="165" mass="18521">MLHTREAQPADFSSIQQIAHTTWPVTFGHILSPDQIAYMLNMMYSTEALTGQVNNKQHRFIIASENDTDLGYISYELNYKQQPKTKVHKIYILPAAQGKGVGKVLMQQVAAIATNAGNTGLLLNVNRDNNAVQFYEKTGFEIIGKEDIDIGSGYLMEDYIMHKPL</sequence>
<name>A0A3E1NI02_9BACT</name>
<protein>
    <submittedName>
        <fullName evidence="4">GNAT family N-acetyltransferase</fullName>
    </submittedName>
</protein>
<dbReference type="Gene3D" id="3.40.630.30">
    <property type="match status" value="1"/>
</dbReference>
<evidence type="ECO:0000256" key="2">
    <source>
        <dbReference type="ARBA" id="ARBA00023315"/>
    </source>
</evidence>
<keyword evidence="2" id="KW-0012">Acyltransferase</keyword>
<proteinExistence type="predicted"/>
<keyword evidence="5" id="KW-1185">Reference proteome</keyword>
<evidence type="ECO:0000256" key="1">
    <source>
        <dbReference type="ARBA" id="ARBA00022679"/>
    </source>
</evidence>
<dbReference type="GO" id="GO:0016747">
    <property type="term" value="F:acyltransferase activity, transferring groups other than amino-acyl groups"/>
    <property type="evidence" value="ECO:0007669"/>
    <property type="project" value="InterPro"/>
</dbReference>
<keyword evidence="1 4" id="KW-0808">Transferase</keyword>
<dbReference type="PANTHER" id="PTHR43877">
    <property type="entry name" value="AMINOALKYLPHOSPHONATE N-ACETYLTRANSFERASE-RELATED-RELATED"/>
    <property type="match status" value="1"/>
</dbReference>
<dbReference type="Proteomes" id="UP000261284">
    <property type="component" value="Unassembled WGS sequence"/>
</dbReference>
<dbReference type="RefSeq" id="WP_116847609.1">
    <property type="nucleotide sequence ID" value="NZ_QTJU01000004.1"/>
</dbReference>
<dbReference type="AlphaFoldDB" id="A0A3E1NI02"/>